<evidence type="ECO:0000256" key="14">
    <source>
        <dbReference type="PROSITE-ProRule" id="PRU10141"/>
    </source>
</evidence>
<evidence type="ECO:0000256" key="9">
    <source>
        <dbReference type="ARBA" id="ARBA00022777"/>
    </source>
</evidence>
<evidence type="ECO:0000313" key="19">
    <source>
        <dbReference type="Proteomes" id="UP000631114"/>
    </source>
</evidence>
<evidence type="ECO:0000256" key="13">
    <source>
        <dbReference type="ARBA" id="ARBA00023180"/>
    </source>
</evidence>
<feature type="transmembrane region" description="Helical" evidence="15">
    <location>
        <begin position="192"/>
        <end position="214"/>
    </location>
</feature>
<feature type="domain" description="Gnk2-homologous" evidence="17">
    <location>
        <begin position="1"/>
        <end position="43"/>
    </location>
</feature>
<keyword evidence="6" id="KW-0732">Signal</keyword>
<dbReference type="GO" id="GO:0004674">
    <property type="term" value="F:protein serine/threonine kinase activity"/>
    <property type="evidence" value="ECO:0007669"/>
    <property type="project" value="UniProtKB-KW"/>
</dbReference>
<name>A0A835LIZ1_9MAGN</name>
<evidence type="ECO:0000313" key="18">
    <source>
        <dbReference type="EMBL" id="KAF9589076.1"/>
    </source>
</evidence>
<dbReference type="OrthoDB" id="688481at2759"/>
<evidence type="ECO:0000256" key="15">
    <source>
        <dbReference type="SAM" id="Phobius"/>
    </source>
</evidence>
<organism evidence="18 19">
    <name type="scientific">Coptis chinensis</name>
    <dbReference type="NCBI Taxonomy" id="261450"/>
    <lineage>
        <taxon>Eukaryota</taxon>
        <taxon>Viridiplantae</taxon>
        <taxon>Streptophyta</taxon>
        <taxon>Embryophyta</taxon>
        <taxon>Tracheophyta</taxon>
        <taxon>Spermatophyta</taxon>
        <taxon>Magnoliopsida</taxon>
        <taxon>Ranunculales</taxon>
        <taxon>Ranunculaceae</taxon>
        <taxon>Coptidoideae</taxon>
        <taxon>Coptis</taxon>
    </lineage>
</organism>
<keyword evidence="3" id="KW-0597">Phosphoprotein</keyword>
<keyword evidence="7" id="KW-0677">Repeat</keyword>
<dbReference type="SUPFAM" id="SSF56112">
    <property type="entry name" value="Protein kinase-like (PK-like)"/>
    <property type="match status" value="1"/>
</dbReference>
<keyword evidence="12 15" id="KW-0472">Membrane</keyword>
<dbReference type="Pfam" id="PF01657">
    <property type="entry name" value="Stress-antifung"/>
    <property type="match status" value="2"/>
</dbReference>
<evidence type="ECO:0000256" key="3">
    <source>
        <dbReference type="ARBA" id="ARBA00022553"/>
    </source>
</evidence>
<dbReference type="PROSITE" id="PS50011">
    <property type="entry name" value="PROTEIN_KINASE_DOM"/>
    <property type="match status" value="1"/>
</dbReference>
<evidence type="ECO:0000256" key="2">
    <source>
        <dbReference type="ARBA" id="ARBA00022527"/>
    </source>
</evidence>
<evidence type="ECO:0000256" key="6">
    <source>
        <dbReference type="ARBA" id="ARBA00022729"/>
    </source>
</evidence>
<evidence type="ECO:0000259" key="16">
    <source>
        <dbReference type="PROSITE" id="PS50011"/>
    </source>
</evidence>
<dbReference type="InterPro" id="IPR038408">
    <property type="entry name" value="GNK2_sf"/>
</dbReference>
<dbReference type="FunFam" id="3.30.430.20:FF:000002">
    <property type="entry name" value="Cysteine-rich receptor-like protein kinase 10"/>
    <property type="match status" value="1"/>
</dbReference>
<keyword evidence="11 15" id="KW-1133">Transmembrane helix</keyword>
<protein>
    <recommendedName>
        <fullName evidence="20">Cysteine-rich receptor-like protein kinase</fullName>
    </recommendedName>
</protein>
<dbReference type="PANTHER" id="PTHR27002:SF1050">
    <property type="entry name" value="CYSTEINE-RICH RECEPTOR-LIKE PROTEIN KINASE 5"/>
    <property type="match status" value="1"/>
</dbReference>
<evidence type="ECO:0000256" key="5">
    <source>
        <dbReference type="ARBA" id="ARBA00022692"/>
    </source>
</evidence>
<dbReference type="PROSITE" id="PS51473">
    <property type="entry name" value="GNK2"/>
    <property type="match status" value="2"/>
</dbReference>
<keyword evidence="19" id="KW-1185">Reference proteome</keyword>
<evidence type="ECO:0000256" key="10">
    <source>
        <dbReference type="ARBA" id="ARBA00022840"/>
    </source>
</evidence>
<keyword evidence="2" id="KW-0723">Serine/threonine-protein kinase</keyword>
<keyword evidence="9" id="KW-0418">Kinase</keyword>
<dbReference type="Gene3D" id="3.30.200.20">
    <property type="entry name" value="Phosphorylase Kinase, domain 1"/>
    <property type="match status" value="1"/>
</dbReference>
<dbReference type="InterPro" id="IPR017441">
    <property type="entry name" value="Protein_kinase_ATP_BS"/>
</dbReference>
<feature type="domain" description="Protein kinase" evidence="16">
    <location>
        <begin position="254"/>
        <end position="502"/>
    </location>
</feature>
<evidence type="ECO:0000256" key="12">
    <source>
        <dbReference type="ARBA" id="ARBA00023136"/>
    </source>
</evidence>
<dbReference type="GO" id="GO:0005524">
    <property type="term" value="F:ATP binding"/>
    <property type="evidence" value="ECO:0007669"/>
    <property type="project" value="UniProtKB-UniRule"/>
</dbReference>
<feature type="domain" description="Gnk2-homologous" evidence="17">
    <location>
        <begin position="48"/>
        <end position="155"/>
    </location>
</feature>
<dbReference type="Proteomes" id="UP000631114">
    <property type="component" value="Unassembled WGS sequence"/>
</dbReference>
<evidence type="ECO:0000256" key="8">
    <source>
        <dbReference type="ARBA" id="ARBA00022741"/>
    </source>
</evidence>
<dbReference type="AlphaFoldDB" id="A0A835LIZ1"/>
<dbReference type="EMBL" id="JADFTS010000009">
    <property type="protein sequence ID" value="KAF9589076.1"/>
    <property type="molecule type" value="Genomic_DNA"/>
</dbReference>
<dbReference type="InterPro" id="IPR011009">
    <property type="entry name" value="Kinase-like_dom_sf"/>
</dbReference>
<dbReference type="PROSITE" id="PS00107">
    <property type="entry name" value="PROTEIN_KINASE_ATP"/>
    <property type="match status" value="1"/>
</dbReference>
<dbReference type="CDD" id="cd23509">
    <property type="entry name" value="Gnk2-like"/>
    <property type="match status" value="2"/>
</dbReference>
<gene>
    <name evidence="18" type="ORF">IFM89_018807</name>
</gene>
<evidence type="ECO:0000256" key="4">
    <source>
        <dbReference type="ARBA" id="ARBA00022679"/>
    </source>
</evidence>
<proteinExistence type="predicted"/>
<evidence type="ECO:0000256" key="11">
    <source>
        <dbReference type="ARBA" id="ARBA00022989"/>
    </source>
</evidence>
<comment type="subcellular location">
    <subcellularLocation>
        <location evidence="1">Membrane</location>
        <topology evidence="1">Single-pass membrane protein</topology>
    </subcellularLocation>
</comment>
<dbReference type="InterPro" id="IPR001245">
    <property type="entry name" value="Ser-Thr/Tyr_kinase_cat_dom"/>
</dbReference>
<keyword evidence="13" id="KW-0325">Glycoprotein</keyword>
<keyword evidence="8 14" id="KW-0547">Nucleotide-binding</keyword>
<evidence type="ECO:0000259" key="17">
    <source>
        <dbReference type="PROSITE" id="PS51473"/>
    </source>
</evidence>
<dbReference type="InterPro" id="IPR002902">
    <property type="entry name" value="GNK2"/>
</dbReference>
<dbReference type="Gene3D" id="3.30.430.20">
    <property type="entry name" value="Gnk2 domain, C-X8-C-X2-C motif"/>
    <property type="match status" value="2"/>
</dbReference>
<evidence type="ECO:0000256" key="7">
    <source>
        <dbReference type="ARBA" id="ARBA00022737"/>
    </source>
</evidence>
<comment type="caution">
    <text evidence="18">The sequence shown here is derived from an EMBL/GenBank/DDBJ whole genome shotgun (WGS) entry which is preliminary data.</text>
</comment>
<dbReference type="PANTHER" id="PTHR27002">
    <property type="entry name" value="RECEPTOR-LIKE SERINE/THREONINE-PROTEIN KINASE SD1-8"/>
    <property type="match status" value="1"/>
</dbReference>
<evidence type="ECO:0000256" key="1">
    <source>
        <dbReference type="ARBA" id="ARBA00004167"/>
    </source>
</evidence>
<keyword evidence="10 14" id="KW-0067">ATP-binding</keyword>
<keyword evidence="4" id="KW-0808">Transferase</keyword>
<reference evidence="18 19" key="1">
    <citation type="submission" date="2020-10" db="EMBL/GenBank/DDBJ databases">
        <title>The Coptis chinensis genome and diversification of protoberbering-type alkaloids.</title>
        <authorList>
            <person name="Wang B."/>
            <person name="Shu S."/>
            <person name="Song C."/>
            <person name="Liu Y."/>
        </authorList>
    </citation>
    <scope>NUCLEOTIDE SEQUENCE [LARGE SCALE GENOMIC DNA]</scope>
    <source>
        <strain evidence="18">HL-2020</strain>
        <tissue evidence="18">Leaf</tissue>
    </source>
</reference>
<keyword evidence="5 15" id="KW-0812">Transmembrane</keyword>
<feature type="binding site" evidence="14">
    <location>
        <position position="282"/>
    </location>
    <ligand>
        <name>ATP</name>
        <dbReference type="ChEBI" id="CHEBI:30616"/>
    </ligand>
</feature>
<dbReference type="Gene3D" id="1.10.510.10">
    <property type="entry name" value="Transferase(Phosphotransferase) domain 1"/>
    <property type="match status" value="1"/>
</dbReference>
<accession>A0A835LIZ1</accession>
<dbReference type="InterPro" id="IPR000719">
    <property type="entry name" value="Prot_kinase_dom"/>
</dbReference>
<dbReference type="Pfam" id="PF07714">
    <property type="entry name" value="PK_Tyr_Ser-Thr"/>
    <property type="match status" value="2"/>
</dbReference>
<dbReference type="GO" id="GO:0005886">
    <property type="term" value="C:plasma membrane"/>
    <property type="evidence" value="ECO:0007669"/>
    <property type="project" value="TreeGrafter"/>
</dbReference>
<sequence length="502" mass="56233">MSIEVCESCVNNSAVEIIRRCPNRKVATLLYDYCTLRYSNTQSFSQVDSNPRAAYNTADVSDADANHYNRQLGNLLKNLSTTAVSEVTKFAVGSTDYTDFNDIYGLAMCTRDLSSTQCFSCLQNLIRWIPSCCNNSVGAHLYTATCNTRFELYTFFQFSSPPPPPPVQGSPPVQVQGSPPVQGTGNGKSINVVAIVVPAIVAVILTVTCAYFLTRRIRKNGRKRKPELIYENDSRNEDSLQFDLNTIRAATDDFSDANKLGEGGFGAVYKGELLDGQEIAVKRLSKNSRQGSLEFKNEVVLLHKLQHRNLVRLLGFCLAGEEKLLIYEYVPNRSLDKYIFEYVMRGQFSVKSDVFSFGVLVLEIISGQKNNSFHESECAEDLLTHAWRQWVEGSVLELIEPTLRERYSRNEVMRCIHIGLLCVQEDIASRPTMASVVLMLNSYSIALPLPTTPAFFVGSRRRELGWKTGEHGPNTNKSSQSVTPDRCITSFMSESITELYPR</sequence>
<evidence type="ECO:0008006" key="20">
    <source>
        <dbReference type="Google" id="ProtNLM"/>
    </source>
</evidence>
<dbReference type="FunFam" id="3.30.200.20:FF:000142">
    <property type="entry name" value="Cysteine-rich receptor-like protein kinase 10"/>
    <property type="match status" value="1"/>
</dbReference>